<reference evidence="1" key="2">
    <citation type="journal article" date="2013" name="Mar. Genomics">
        <title>Expression of sulfatases in Rhodopirellula baltica and the diversity of sulfatases in the genus Rhodopirellula.</title>
        <authorList>
            <person name="Wegner C.E."/>
            <person name="Richter-Heitmann T."/>
            <person name="Klindworth A."/>
            <person name="Klockow C."/>
            <person name="Richter M."/>
            <person name="Achstetter T."/>
            <person name="Glockner F.O."/>
            <person name="Harder J."/>
        </authorList>
    </citation>
    <scope>NUCLEOTIDE SEQUENCE [LARGE SCALE GENOMIC DNA]</scope>
    <source>
        <strain evidence="1">6C</strain>
    </source>
</reference>
<reference evidence="1" key="1">
    <citation type="submission" date="2012-11" db="EMBL/GenBank/DDBJ databases">
        <title>Permanent draft genomes of Rhodopirellula europaea strain SH398 and 6C.</title>
        <authorList>
            <person name="Richter M."/>
            <person name="Richter-Heitmann T."/>
            <person name="Frank C."/>
            <person name="Harder J."/>
            <person name="Glockner F.O."/>
        </authorList>
    </citation>
    <scope>NUCLEOTIDE SEQUENCE</scope>
    <source>
        <strain evidence="1">6C</strain>
    </source>
</reference>
<gene>
    <name evidence="1" type="ORF">RE6C_01757</name>
</gene>
<dbReference type="AlphaFoldDB" id="M2A7R0"/>
<proteinExistence type="predicted"/>
<accession>M2A7R0</accession>
<organism evidence="1 2">
    <name type="scientific">Rhodopirellula europaea 6C</name>
    <dbReference type="NCBI Taxonomy" id="1263867"/>
    <lineage>
        <taxon>Bacteria</taxon>
        <taxon>Pseudomonadati</taxon>
        <taxon>Planctomycetota</taxon>
        <taxon>Planctomycetia</taxon>
        <taxon>Pirellulales</taxon>
        <taxon>Pirellulaceae</taxon>
        <taxon>Rhodopirellula</taxon>
    </lineage>
</organism>
<comment type="caution">
    <text evidence="1">The sequence shown here is derived from an EMBL/GenBank/DDBJ whole genome shotgun (WGS) entry which is preliminary data.</text>
</comment>
<name>M2A7R0_9BACT</name>
<dbReference type="Proteomes" id="UP000011529">
    <property type="component" value="Unassembled WGS sequence"/>
</dbReference>
<dbReference type="PATRIC" id="fig|1263867.3.peg.1867"/>
<keyword evidence="2" id="KW-1185">Reference proteome</keyword>
<evidence type="ECO:0000313" key="1">
    <source>
        <dbReference type="EMBL" id="EMB17491.1"/>
    </source>
</evidence>
<protein>
    <submittedName>
        <fullName evidence="1">Uncharacterized protein</fullName>
    </submittedName>
</protein>
<evidence type="ECO:0000313" key="2">
    <source>
        <dbReference type="Proteomes" id="UP000011529"/>
    </source>
</evidence>
<sequence>MSRLHVGQCSLQKNRSKRQRDHLMSFGMSMLAIEATPTSVELPSVSSSDSNSA</sequence>
<dbReference type="EMBL" id="ANMO01000096">
    <property type="protein sequence ID" value="EMB17491.1"/>
    <property type="molecule type" value="Genomic_DNA"/>
</dbReference>